<dbReference type="Proteomes" id="UP001221898">
    <property type="component" value="Unassembled WGS sequence"/>
</dbReference>
<evidence type="ECO:0000313" key="1">
    <source>
        <dbReference type="EMBL" id="KAJ8400995.1"/>
    </source>
</evidence>
<keyword evidence="2" id="KW-1185">Reference proteome</keyword>
<protein>
    <submittedName>
        <fullName evidence="1">Uncharacterized protein</fullName>
    </submittedName>
</protein>
<dbReference type="AlphaFoldDB" id="A0AAD7WLD8"/>
<gene>
    <name evidence="1" type="ORF">AAFF_G00389520</name>
</gene>
<reference evidence="1" key="1">
    <citation type="journal article" date="2023" name="Science">
        <title>Genome structures resolve the early diversification of teleost fishes.</title>
        <authorList>
            <person name="Parey E."/>
            <person name="Louis A."/>
            <person name="Montfort J."/>
            <person name="Bouchez O."/>
            <person name="Roques C."/>
            <person name="Iampietro C."/>
            <person name="Lluch J."/>
            <person name="Castinel A."/>
            <person name="Donnadieu C."/>
            <person name="Desvignes T."/>
            <person name="Floi Bucao C."/>
            <person name="Jouanno E."/>
            <person name="Wen M."/>
            <person name="Mejri S."/>
            <person name="Dirks R."/>
            <person name="Jansen H."/>
            <person name="Henkel C."/>
            <person name="Chen W.J."/>
            <person name="Zahm M."/>
            <person name="Cabau C."/>
            <person name="Klopp C."/>
            <person name="Thompson A.W."/>
            <person name="Robinson-Rechavi M."/>
            <person name="Braasch I."/>
            <person name="Lecointre G."/>
            <person name="Bobe J."/>
            <person name="Postlethwait J.H."/>
            <person name="Berthelot C."/>
            <person name="Roest Crollius H."/>
            <person name="Guiguen Y."/>
        </authorList>
    </citation>
    <scope>NUCLEOTIDE SEQUENCE</scope>
    <source>
        <strain evidence="1">NC1722</strain>
    </source>
</reference>
<accession>A0AAD7WLD8</accession>
<evidence type="ECO:0000313" key="2">
    <source>
        <dbReference type="Proteomes" id="UP001221898"/>
    </source>
</evidence>
<name>A0AAD7WLD8_9TELE</name>
<sequence>MGRAERPFCLGMRGALRGGNPRNVSQRVFINARARIHIRPDADRAGEDTGARFALERPCACWTEGSGRLRRASRFTPTAVPLEDVTQMSVWRGPSPFATPFRTHHQILRPENSLFKR</sequence>
<dbReference type="EMBL" id="JAINUG010000073">
    <property type="protein sequence ID" value="KAJ8400995.1"/>
    <property type="molecule type" value="Genomic_DNA"/>
</dbReference>
<organism evidence="1 2">
    <name type="scientific">Aldrovandia affinis</name>
    <dbReference type="NCBI Taxonomy" id="143900"/>
    <lineage>
        <taxon>Eukaryota</taxon>
        <taxon>Metazoa</taxon>
        <taxon>Chordata</taxon>
        <taxon>Craniata</taxon>
        <taxon>Vertebrata</taxon>
        <taxon>Euteleostomi</taxon>
        <taxon>Actinopterygii</taxon>
        <taxon>Neopterygii</taxon>
        <taxon>Teleostei</taxon>
        <taxon>Notacanthiformes</taxon>
        <taxon>Halosauridae</taxon>
        <taxon>Aldrovandia</taxon>
    </lineage>
</organism>
<proteinExistence type="predicted"/>
<comment type="caution">
    <text evidence="1">The sequence shown here is derived from an EMBL/GenBank/DDBJ whole genome shotgun (WGS) entry which is preliminary data.</text>
</comment>